<reference evidence="1" key="1">
    <citation type="submission" date="2019-08" db="EMBL/GenBank/DDBJ databases">
        <title>The complete genome of Acinetobacter defluvii strain WCHAD010030.</title>
        <authorList>
            <person name="Hu Y."/>
            <person name="Qin J."/>
            <person name="Feng Y."/>
            <person name="Zong Z."/>
        </authorList>
    </citation>
    <scope>NUCLEOTIDE SEQUENCE</scope>
    <source>
        <strain evidence="1">WCHA30</strain>
    </source>
</reference>
<dbReference type="Proteomes" id="UP000245977">
    <property type="component" value="Chromosome"/>
</dbReference>
<accession>A0A2S2FCH7</accession>
<dbReference type="RefSeq" id="WP_065994122.1">
    <property type="nucleotide sequence ID" value="NZ_CP029397.2"/>
</dbReference>
<evidence type="ECO:0000313" key="2">
    <source>
        <dbReference type="Proteomes" id="UP000245977"/>
    </source>
</evidence>
<sequence>MKNIILLTLLVSVNLYAEVTFSTYPIPKKFSSFSGNIPMLKGKGFHEINKQIQKQLLINDNTPIEFSAEKIYQDHEHLSIQVHQEISGGRIYYRDKYYVIDLKDKKLMTLDQVLKKYQLSATTISKQIAEELEPCITSEAQLNEECSSGDREFLYRDFAEDRHRVDLKNADSFYLKKNILGISFDAGGFSVPFEFGLEK</sequence>
<organism evidence="1 2">
    <name type="scientific">Acinetobacter defluvii</name>
    <dbReference type="NCBI Taxonomy" id="1871111"/>
    <lineage>
        <taxon>Bacteria</taxon>
        <taxon>Pseudomonadati</taxon>
        <taxon>Pseudomonadota</taxon>
        <taxon>Gammaproteobacteria</taxon>
        <taxon>Moraxellales</taxon>
        <taxon>Moraxellaceae</taxon>
        <taxon>Acinetobacter</taxon>
    </lineage>
</organism>
<keyword evidence="2" id="KW-1185">Reference proteome</keyword>
<dbReference type="OrthoDB" id="6695030at2"/>
<evidence type="ECO:0000313" key="1">
    <source>
        <dbReference type="EMBL" id="AWL28012.1"/>
    </source>
</evidence>
<dbReference type="STRING" id="1871111.GCA_001704615_03477"/>
<dbReference type="AlphaFoldDB" id="A0A2S2FCH7"/>
<protein>
    <recommendedName>
        <fullName evidence="3">DUF4163 domain-containing protein</fullName>
    </recommendedName>
</protein>
<gene>
    <name evidence="1" type="ORF">DJ533_05110</name>
</gene>
<dbReference type="KEGG" id="adv:DJ533_05110"/>
<dbReference type="EMBL" id="CP029397">
    <property type="protein sequence ID" value="AWL28012.1"/>
    <property type="molecule type" value="Genomic_DNA"/>
</dbReference>
<proteinExistence type="predicted"/>
<evidence type="ECO:0008006" key="3">
    <source>
        <dbReference type="Google" id="ProtNLM"/>
    </source>
</evidence>
<name>A0A2S2FCH7_9GAMM</name>